<dbReference type="Proteomes" id="UP000004535">
    <property type="component" value="Unassembled WGS sequence"/>
</dbReference>
<protein>
    <submittedName>
        <fullName evidence="2">Uncharacterized protein</fullName>
    </submittedName>
</protein>
<reference evidence="2 3" key="1">
    <citation type="journal article" date="2012" name="J. Bacteriol.">
        <title>Draft Genome Sequence Determination for Cystic Fibrosis and Chronic Granulomatous Disease Burkholderia multivorans Isolates.</title>
        <authorList>
            <person name="Varga J.J."/>
            <person name="Losada L."/>
            <person name="Zelazny A.M."/>
            <person name="Brinkac L."/>
            <person name="Harkins D."/>
            <person name="Radune D."/>
            <person name="Hostetler J."/>
            <person name="Sampaio E.P."/>
            <person name="Ronning C.M."/>
            <person name="Nierman W.C."/>
            <person name="Greenberg D.E."/>
            <person name="Holland S.M."/>
            <person name="Goldberg J.B."/>
        </authorList>
    </citation>
    <scope>NUCLEOTIDE SEQUENCE [LARGE SCALE GENOMIC DNA]</scope>
    <source>
        <strain evidence="2 3">CGD2</strain>
    </source>
</reference>
<comment type="caution">
    <text evidence="2">The sequence shown here is derived from an EMBL/GenBank/DDBJ whole genome shotgun (WGS) entry which is preliminary data.</text>
</comment>
<evidence type="ECO:0000256" key="1">
    <source>
        <dbReference type="SAM" id="MobiDB-lite"/>
    </source>
</evidence>
<dbReference type="AlphaFoldDB" id="B9BM66"/>
<gene>
    <name evidence="2" type="ORF">BURMUCGD2_1935</name>
</gene>
<evidence type="ECO:0000313" key="2">
    <source>
        <dbReference type="EMBL" id="EEE07726.1"/>
    </source>
</evidence>
<accession>B9BM66</accession>
<organism evidence="2 3">
    <name type="scientific">Burkholderia multivorans CGD2</name>
    <dbReference type="NCBI Taxonomy" id="513052"/>
    <lineage>
        <taxon>Bacteria</taxon>
        <taxon>Pseudomonadati</taxon>
        <taxon>Pseudomonadota</taxon>
        <taxon>Betaproteobacteria</taxon>
        <taxon>Burkholderiales</taxon>
        <taxon>Burkholderiaceae</taxon>
        <taxon>Burkholderia</taxon>
        <taxon>Burkholderia cepacia complex</taxon>
    </lineage>
</organism>
<feature type="region of interest" description="Disordered" evidence="1">
    <location>
        <begin position="1"/>
        <end position="26"/>
    </location>
</feature>
<proteinExistence type="predicted"/>
<dbReference type="EMBL" id="ACFC01000003">
    <property type="protein sequence ID" value="EEE07726.1"/>
    <property type="molecule type" value="Genomic_DNA"/>
</dbReference>
<name>B9BM66_9BURK</name>
<sequence length="46" mass="5404">MSRGAARARDVPIRRTRRRRPAREITKEKRQLMAIETPIAAHRAPR</sequence>
<evidence type="ECO:0000313" key="3">
    <source>
        <dbReference type="Proteomes" id="UP000004535"/>
    </source>
</evidence>